<dbReference type="PANTHER" id="PTHR42981:SF2">
    <property type="entry name" value="PYRUVATE DEHYDROGENASE [UBIQUINONE]"/>
    <property type="match status" value="1"/>
</dbReference>
<dbReference type="eggNOG" id="COG0028">
    <property type="taxonomic scope" value="Bacteria"/>
</dbReference>
<dbReference type="GO" id="GO:0047112">
    <property type="term" value="F:pyruvate oxidase activity"/>
    <property type="evidence" value="ECO:0007669"/>
    <property type="project" value="UniProtKB-UniRule"/>
</dbReference>
<name>A0A0R1F2U5_9LACO</name>
<feature type="domain" description="Thiamine pyrophosphate enzyme N-terminal TPP-binding" evidence="7">
    <location>
        <begin position="9"/>
        <end position="122"/>
    </location>
</feature>
<dbReference type="Proteomes" id="UP000051181">
    <property type="component" value="Unassembled WGS sequence"/>
</dbReference>
<dbReference type="InterPro" id="IPR029061">
    <property type="entry name" value="THDP-binding"/>
</dbReference>
<dbReference type="Gene3D" id="1.10.10.940">
    <property type="match status" value="1"/>
</dbReference>
<dbReference type="Pfam" id="PF02776">
    <property type="entry name" value="TPP_enzyme_N"/>
    <property type="match status" value="1"/>
</dbReference>
<dbReference type="PATRIC" id="fig|913848.6.peg.1404"/>
<dbReference type="SUPFAM" id="SSF52467">
    <property type="entry name" value="DHS-like NAD/FAD-binding domain"/>
    <property type="match status" value="1"/>
</dbReference>
<dbReference type="CDD" id="cd02014">
    <property type="entry name" value="TPP_POX"/>
    <property type="match status" value="1"/>
</dbReference>
<evidence type="ECO:0000256" key="2">
    <source>
        <dbReference type="ARBA" id="ARBA00023052"/>
    </source>
</evidence>
<organism evidence="8 9">
    <name type="scientific">Loigolactobacillus coryniformis subsp. coryniformis KCTC 3167 = DSM 20001</name>
    <dbReference type="NCBI Taxonomy" id="913848"/>
    <lineage>
        <taxon>Bacteria</taxon>
        <taxon>Bacillati</taxon>
        <taxon>Bacillota</taxon>
        <taxon>Bacilli</taxon>
        <taxon>Lactobacillales</taxon>
        <taxon>Lactobacillaceae</taxon>
        <taxon>Loigolactobacillus</taxon>
    </lineage>
</organism>
<dbReference type="InterPro" id="IPR047211">
    <property type="entry name" value="POXB-like"/>
</dbReference>
<feature type="domain" description="Thiamine pyrophosphate enzyme central" evidence="5">
    <location>
        <begin position="198"/>
        <end position="327"/>
    </location>
</feature>
<dbReference type="InterPro" id="IPR011766">
    <property type="entry name" value="TPP_enzyme_TPP-bd"/>
</dbReference>
<accession>A0A0R1F2U5</accession>
<dbReference type="EC" id="1.2.3.3" evidence="3"/>
<evidence type="ECO:0000313" key="9">
    <source>
        <dbReference type="Proteomes" id="UP000051181"/>
    </source>
</evidence>
<dbReference type="EMBL" id="AZCN01000036">
    <property type="protein sequence ID" value="KRK16144.1"/>
    <property type="molecule type" value="Genomic_DNA"/>
</dbReference>
<evidence type="ECO:0000256" key="4">
    <source>
        <dbReference type="RuleBase" id="RU362132"/>
    </source>
</evidence>
<proteinExistence type="inferred from homology"/>
<gene>
    <name evidence="8" type="ORF">FD22_GL001366</name>
</gene>
<dbReference type="InterPro" id="IPR047212">
    <property type="entry name" value="TPP_POXB-like"/>
</dbReference>
<feature type="domain" description="Thiamine pyrophosphate enzyme TPP-binding" evidence="6">
    <location>
        <begin position="387"/>
        <end position="534"/>
    </location>
</feature>
<dbReference type="Pfam" id="PF02775">
    <property type="entry name" value="TPP_enzyme_C"/>
    <property type="match status" value="1"/>
</dbReference>
<dbReference type="SUPFAM" id="SSF52518">
    <property type="entry name" value="Thiamin diphosphate-binding fold (THDP-binding)"/>
    <property type="match status" value="2"/>
</dbReference>
<keyword evidence="2 4" id="KW-0786">Thiamine pyrophosphate</keyword>
<evidence type="ECO:0000259" key="6">
    <source>
        <dbReference type="Pfam" id="PF02775"/>
    </source>
</evidence>
<sequence length="586" mass="63844">MAEAVKTIKAADAALKVIEDWGVDHIFGYPGGSFDDVMNALYDRKDTMKFVQVRHEEAGALAAAAESKLTGKLAVTMGSAGPGAVHLLNGLYDAKHDHTPVLALVAQVPQARMNIDFFQAIDEGPIFDDVAVFNRTATTAEGLPRLIDTAIRQAYKYNGVSVVIIPKNLGWTEIKDNFISTAKNHLAPLYPQPDPVAIDKAVELIKAAKKPIVYFGVGAKKAGAELKAVSEKFKLPLVSTVIAKGIVEDTYPAYMGSTGRPAGKSGTELGFNTDLILWVGNDSPFSIFLFNPRAKVIQIDTDNEKLGKRHNIDLPILADAKTALAALVAKGDELEPTPFYRAALANHKDERAWQASFENDKSEPLRPEPVFAAINKYADDDAVFGIDVGNVNINVMRLLDLKTTQKWTTSGQYATMGYGLPAAVGAKVAFPDRQVFSLSGDGGFAMMSQELLTAAKYNLKTINIVFSNETLGFIEAEQRDDTHQPLSGVDLPDNDWAKVAEGMNVKGYTIRTFDDIDKVFKAAVAADGPVLIDVKLTHEMPMTTQHMFIDPAWQDADKIKEFVTKYQAEDLKPFSAYLKDAEAGKL</sequence>
<dbReference type="Pfam" id="PF00205">
    <property type="entry name" value="TPP_enzyme_M"/>
    <property type="match status" value="1"/>
</dbReference>
<dbReference type="InterPro" id="IPR029035">
    <property type="entry name" value="DHS-like_NAD/FAD-binding_dom"/>
</dbReference>
<dbReference type="PANTHER" id="PTHR42981">
    <property type="entry name" value="PYRUVATE DEHYDROGENASE [UBIQUINONE]"/>
    <property type="match status" value="1"/>
</dbReference>
<dbReference type="InterPro" id="IPR014092">
    <property type="entry name" value="Pyruvate_oxidase"/>
</dbReference>
<dbReference type="Gene3D" id="3.40.50.1220">
    <property type="entry name" value="TPP-binding domain"/>
    <property type="match status" value="1"/>
</dbReference>
<dbReference type="RefSeq" id="WP_003679818.1">
    <property type="nucleotide sequence ID" value="NZ_AZCN01000036.1"/>
</dbReference>
<dbReference type="PROSITE" id="PS00187">
    <property type="entry name" value="TPP_ENZYMES"/>
    <property type="match status" value="1"/>
</dbReference>
<keyword evidence="8" id="KW-0670">Pyruvate</keyword>
<reference evidence="8 9" key="1">
    <citation type="journal article" date="2015" name="Genome Announc.">
        <title>Expanding the biotechnology potential of lactobacilli through comparative genomics of 213 strains and associated genera.</title>
        <authorList>
            <person name="Sun Z."/>
            <person name="Harris H.M."/>
            <person name="McCann A."/>
            <person name="Guo C."/>
            <person name="Argimon S."/>
            <person name="Zhang W."/>
            <person name="Yang X."/>
            <person name="Jeffery I.B."/>
            <person name="Cooney J.C."/>
            <person name="Kagawa T.F."/>
            <person name="Liu W."/>
            <person name="Song Y."/>
            <person name="Salvetti E."/>
            <person name="Wrobel A."/>
            <person name="Rasinkangas P."/>
            <person name="Parkhill J."/>
            <person name="Rea M.C."/>
            <person name="O'Sullivan O."/>
            <person name="Ritari J."/>
            <person name="Douillard F.P."/>
            <person name="Paul Ross R."/>
            <person name="Yang R."/>
            <person name="Briner A.E."/>
            <person name="Felis G.E."/>
            <person name="de Vos W.M."/>
            <person name="Barrangou R."/>
            <person name="Klaenhammer T.R."/>
            <person name="Caufield P.W."/>
            <person name="Cui Y."/>
            <person name="Zhang H."/>
            <person name="O'Toole P.W."/>
        </authorList>
    </citation>
    <scope>NUCLEOTIDE SEQUENCE [LARGE SCALE GENOMIC DNA]</scope>
    <source>
        <strain evidence="8 9">DSM 20001</strain>
    </source>
</reference>
<dbReference type="NCBIfam" id="TIGR02720">
    <property type="entry name" value="pyruv_oxi_spxB"/>
    <property type="match status" value="1"/>
</dbReference>
<dbReference type="InterPro" id="IPR012000">
    <property type="entry name" value="Thiamin_PyroP_enz_cen_dom"/>
</dbReference>
<comment type="caution">
    <text evidence="8">The sequence shown here is derived from an EMBL/GenBank/DDBJ whole genome shotgun (WGS) entry which is preliminary data.</text>
</comment>
<dbReference type="Gene3D" id="3.40.50.970">
    <property type="match status" value="2"/>
</dbReference>
<dbReference type="GO" id="GO:0030976">
    <property type="term" value="F:thiamine pyrophosphate binding"/>
    <property type="evidence" value="ECO:0007669"/>
    <property type="project" value="InterPro"/>
</dbReference>
<dbReference type="AlphaFoldDB" id="A0A0R1F2U5"/>
<dbReference type="GO" id="GO:0000287">
    <property type="term" value="F:magnesium ion binding"/>
    <property type="evidence" value="ECO:0007669"/>
    <property type="project" value="InterPro"/>
</dbReference>
<evidence type="ECO:0000256" key="1">
    <source>
        <dbReference type="ARBA" id="ARBA00007812"/>
    </source>
</evidence>
<dbReference type="InterPro" id="IPR000399">
    <property type="entry name" value="TPP-bd_CS"/>
</dbReference>
<evidence type="ECO:0000259" key="7">
    <source>
        <dbReference type="Pfam" id="PF02776"/>
    </source>
</evidence>
<protein>
    <recommendedName>
        <fullName evidence="3">Pyruvate oxidase</fullName>
        <ecNumber evidence="3">1.2.3.3</ecNumber>
    </recommendedName>
</protein>
<dbReference type="InterPro" id="IPR012001">
    <property type="entry name" value="Thiamin_PyroP_enz_TPP-bd_dom"/>
</dbReference>
<dbReference type="GeneID" id="65918233"/>
<evidence type="ECO:0000259" key="5">
    <source>
        <dbReference type="Pfam" id="PF00205"/>
    </source>
</evidence>
<comment type="similarity">
    <text evidence="1 4">Belongs to the TPP enzyme family.</text>
</comment>
<evidence type="ECO:0000313" key="8">
    <source>
        <dbReference type="EMBL" id="KRK16144.1"/>
    </source>
</evidence>
<evidence type="ECO:0000256" key="3">
    <source>
        <dbReference type="NCBIfam" id="TIGR02720"/>
    </source>
</evidence>